<dbReference type="GO" id="GO:0016787">
    <property type="term" value="F:hydrolase activity"/>
    <property type="evidence" value="ECO:0007669"/>
    <property type="project" value="UniProtKB-KW"/>
</dbReference>
<evidence type="ECO:0000313" key="3">
    <source>
        <dbReference type="EMBL" id="MEL5994471.1"/>
    </source>
</evidence>
<dbReference type="EC" id="3.4.-.-" evidence="3"/>
<feature type="transmembrane region" description="Helical" evidence="1">
    <location>
        <begin position="278"/>
        <end position="298"/>
    </location>
</feature>
<accession>A0ABU9LV31</accession>
<proteinExistence type="predicted"/>
<evidence type="ECO:0000256" key="1">
    <source>
        <dbReference type="SAM" id="Phobius"/>
    </source>
</evidence>
<keyword evidence="1" id="KW-0812">Transmembrane</keyword>
<keyword evidence="1" id="KW-0472">Membrane</keyword>
<dbReference type="EMBL" id="JBCEVZ010000018">
    <property type="protein sequence ID" value="MEL5994471.1"/>
    <property type="molecule type" value="Genomic_DNA"/>
</dbReference>
<keyword evidence="4" id="KW-1185">Reference proteome</keyword>
<name>A0ABU9LV31_9BACT</name>
<dbReference type="Proteomes" id="UP001479606">
    <property type="component" value="Unassembled WGS sequence"/>
</dbReference>
<feature type="transmembrane region" description="Helical" evidence="1">
    <location>
        <begin position="167"/>
        <end position="190"/>
    </location>
</feature>
<feature type="transmembrane region" description="Helical" evidence="1">
    <location>
        <begin position="61"/>
        <end position="92"/>
    </location>
</feature>
<organism evidence="3 4">
    <name type="scientific">Hymenobacter segetis</name>
    <dbReference type="NCBI Taxonomy" id="2025509"/>
    <lineage>
        <taxon>Bacteria</taxon>
        <taxon>Pseudomonadati</taxon>
        <taxon>Bacteroidota</taxon>
        <taxon>Cytophagia</taxon>
        <taxon>Cytophagales</taxon>
        <taxon>Hymenobacteraceae</taxon>
        <taxon>Hymenobacter</taxon>
    </lineage>
</organism>
<evidence type="ECO:0000259" key="2">
    <source>
        <dbReference type="Pfam" id="PF02517"/>
    </source>
</evidence>
<dbReference type="PANTHER" id="PTHR43592:SF15">
    <property type="entry name" value="CAAX AMINO TERMINAL PROTEASE FAMILY PROTEIN"/>
    <property type="match status" value="1"/>
</dbReference>
<evidence type="ECO:0000313" key="4">
    <source>
        <dbReference type="Proteomes" id="UP001479606"/>
    </source>
</evidence>
<dbReference type="Pfam" id="PF02517">
    <property type="entry name" value="Rce1-like"/>
    <property type="match status" value="1"/>
</dbReference>
<feature type="transmembrane region" description="Helical" evidence="1">
    <location>
        <begin position="104"/>
        <end position="127"/>
    </location>
</feature>
<gene>
    <name evidence="3" type="ORF">AAFH49_09650</name>
</gene>
<feature type="transmembrane region" description="Helical" evidence="1">
    <location>
        <begin position="202"/>
        <end position="235"/>
    </location>
</feature>
<feature type="transmembrane region" description="Helical" evidence="1">
    <location>
        <begin position="12"/>
        <end position="41"/>
    </location>
</feature>
<dbReference type="RefSeq" id="WP_342297647.1">
    <property type="nucleotide sequence ID" value="NZ_JBCEVZ010000018.1"/>
</dbReference>
<dbReference type="PROSITE" id="PS51257">
    <property type="entry name" value="PROKAR_LIPOPROTEIN"/>
    <property type="match status" value="1"/>
</dbReference>
<keyword evidence="1" id="KW-1133">Transmembrane helix</keyword>
<keyword evidence="3" id="KW-0378">Hydrolase</keyword>
<protein>
    <submittedName>
        <fullName evidence="3">CPBP family intramembrane glutamic endopeptidase</fullName>
        <ecNumber evidence="3">3.4.-.-</ecNumber>
    </submittedName>
</protein>
<feature type="domain" description="CAAX prenyl protease 2/Lysostaphin resistance protein A-like" evidence="2">
    <location>
        <begin position="166"/>
        <end position="254"/>
    </location>
</feature>
<sequence length="329" mass="36172">MKGFLPRTLHPGLQILLLLGTMIMGACVGYAIVFVWAQAGFGVSMLQALGMMNNPAASPQGWGLLMMFQGVLLLSAFGGGAVLLASALGYGWAEYFSPRRLGAWWWLLVVAVLIIVTLPFMSTIIAWNAGAHFPAQMHEFEVWARASEDRAAVLTKFLTKFNTPERFWLGVLVIGLVPAVAEELVFRGVIQKNLVRWFSPHVGVWLGAAIFSAIHFQFFGFVPRFVLGLVLGYLYLWSGNILVSMTAHFTQNAFQLFILYLAQRGQFGWGFDPDSTDALPWLLVIPSALLSAGLLYVLHRHFTAPAPPTAMLTLSSEGVTVRKAEEPLA</sequence>
<dbReference type="InterPro" id="IPR003675">
    <property type="entry name" value="Rce1/LyrA-like_dom"/>
</dbReference>
<reference evidence="3 4" key="1">
    <citation type="journal article" date="2018" name="Arch. Microbiol.">
        <title>Hymenobacter segetis sp. nov., isolated from soil.</title>
        <authorList>
            <person name="Ten L.N."/>
            <person name="Lim S.J."/>
            <person name="Kim B.O."/>
            <person name="Kang I.K."/>
            <person name="Jung H.Y."/>
        </authorList>
    </citation>
    <scope>NUCLEOTIDE SEQUENCE [LARGE SCALE GENOMIC DNA]</scope>
    <source>
        <strain evidence="3 4">S7-3-11</strain>
    </source>
</reference>
<comment type="caution">
    <text evidence="3">The sequence shown here is derived from an EMBL/GenBank/DDBJ whole genome shotgun (WGS) entry which is preliminary data.</text>
</comment>
<dbReference type="PANTHER" id="PTHR43592">
    <property type="entry name" value="CAAX AMINO TERMINAL PROTEASE"/>
    <property type="match status" value="1"/>
</dbReference>